<sequence length="237" mass="26412">MMSKLICYKLRKRFGRRLAVDDVSLSIESGNVVGILGPNGAGKTTIFNMILGLVIPDSGHIFKDAKEITNTPVYLRARNGITYLAQEPSIFTGLSVEDNLRLVLENFDHSKTDVNSKIRELLSKFGLLSFAKQRAELLSGGEKRRLEIARMMTLSPDFLLLDEPFGGVDPMTVKEIQKIILNLKNNGLGIIITDHSVDRIVETVNEIYVIHKGKILAHDAPDKVLNDPEVIRNFLGE</sequence>
<dbReference type="PROSITE" id="PS00211">
    <property type="entry name" value="ABC_TRANSPORTER_1"/>
    <property type="match status" value="1"/>
</dbReference>
<dbReference type="GO" id="GO:0043190">
    <property type="term" value="C:ATP-binding cassette (ABC) transporter complex"/>
    <property type="evidence" value="ECO:0007669"/>
    <property type="project" value="InterPro"/>
</dbReference>
<evidence type="ECO:0000256" key="2">
    <source>
        <dbReference type="ARBA" id="ARBA00022741"/>
    </source>
</evidence>
<dbReference type="InterPro" id="IPR051120">
    <property type="entry name" value="ABC_AA/LPS_Transport"/>
</dbReference>
<dbReference type="InterPro" id="IPR030921">
    <property type="entry name" value="LPS_export_LptB"/>
</dbReference>
<organism evidence="5">
    <name type="scientific">Mesoaciditoga lauensis</name>
    <dbReference type="NCBI Taxonomy" id="1495039"/>
    <lineage>
        <taxon>Bacteria</taxon>
        <taxon>Thermotogati</taxon>
        <taxon>Thermotogota</taxon>
        <taxon>Thermotogae</taxon>
        <taxon>Mesoaciditogales</taxon>
        <taxon>Mesoaciditogaceae</taxon>
        <taxon>Mesoaciditoga</taxon>
    </lineage>
</organism>
<dbReference type="AlphaFoldDB" id="A0A7V3VSR7"/>
<feature type="domain" description="ABC transporter" evidence="4">
    <location>
        <begin position="5"/>
        <end position="237"/>
    </location>
</feature>
<dbReference type="InterPro" id="IPR027417">
    <property type="entry name" value="P-loop_NTPase"/>
</dbReference>
<dbReference type="SMART" id="SM00382">
    <property type="entry name" value="AAA"/>
    <property type="match status" value="1"/>
</dbReference>
<comment type="caution">
    <text evidence="5">The sequence shown here is derived from an EMBL/GenBank/DDBJ whole genome shotgun (WGS) entry which is preliminary data.</text>
</comment>
<protein>
    <submittedName>
        <fullName evidence="5">LPS export ABC transporter ATP-binding protein</fullName>
    </submittedName>
</protein>
<dbReference type="InterPro" id="IPR003593">
    <property type="entry name" value="AAA+_ATPase"/>
</dbReference>
<keyword evidence="3 5" id="KW-0067">ATP-binding</keyword>
<evidence type="ECO:0000313" key="5">
    <source>
        <dbReference type="EMBL" id="HGE74970.1"/>
    </source>
</evidence>
<dbReference type="Pfam" id="PF00005">
    <property type="entry name" value="ABC_tran"/>
    <property type="match status" value="1"/>
</dbReference>
<proteinExistence type="predicted"/>
<dbReference type="Gene3D" id="3.40.50.300">
    <property type="entry name" value="P-loop containing nucleotide triphosphate hydrolases"/>
    <property type="match status" value="1"/>
</dbReference>
<dbReference type="GO" id="GO:0016887">
    <property type="term" value="F:ATP hydrolysis activity"/>
    <property type="evidence" value="ECO:0007669"/>
    <property type="project" value="InterPro"/>
</dbReference>
<dbReference type="SUPFAM" id="SSF52540">
    <property type="entry name" value="P-loop containing nucleoside triphosphate hydrolases"/>
    <property type="match status" value="1"/>
</dbReference>
<dbReference type="EMBL" id="DTPE01000104">
    <property type="protein sequence ID" value="HGE74970.1"/>
    <property type="molecule type" value="Genomic_DNA"/>
</dbReference>
<reference evidence="5" key="1">
    <citation type="journal article" date="2020" name="mSystems">
        <title>Genome- and Community-Level Interaction Insights into Carbon Utilization and Element Cycling Functions of Hydrothermarchaeota in Hydrothermal Sediment.</title>
        <authorList>
            <person name="Zhou Z."/>
            <person name="Liu Y."/>
            <person name="Xu W."/>
            <person name="Pan J."/>
            <person name="Luo Z.H."/>
            <person name="Li M."/>
        </authorList>
    </citation>
    <scope>NUCLEOTIDE SEQUENCE [LARGE SCALE GENOMIC DNA]</scope>
    <source>
        <strain evidence="5">SpSt-966</strain>
    </source>
</reference>
<gene>
    <name evidence="5" type="primary">lptB</name>
    <name evidence="5" type="ORF">ENX73_02465</name>
</gene>
<dbReference type="NCBIfam" id="TIGR04406">
    <property type="entry name" value="LPS_export_lptB"/>
    <property type="match status" value="1"/>
</dbReference>
<dbReference type="InterPro" id="IPR003439">
    <property type="entry name" value="ABC_transporter-like_ATP-bd"/>
</dbReference>
<evidence type="ECO:0000256" key="3">
    <source>
        <dbReference type="ARBA" id="ARBA00022840"/>
    </source>
</evidence>
<keyword evidence="2" id="KW-0547">Nucleotide-binding</keyword>
<evidence type="ECO:0000259" key="4">
    <source>
        <dbReference type="PROSITE" id="PS50893"/>
    </source>
</evidence>
<dbReference type="InterPro" id="IPR017871">
    <property type="entry name" value="ABC_transporter-like_CS"/>
</dbReference>
<dbReference type="GO" id="GO:0005524">
    <property type="term" value="F:ATP binding"/>
    <property type="evidence" value="ECO:0007669"/>
    <property type="project" value="UniProtKB-KW"/>
</dbReference>
<dbReference type="GO" id="GO:0055085">
    <property type="term" value="P:transmembrane transport"/>
    <property type="evidence" value="ECO:0007669"/>
    <property type="project" value="InterPro"/>
</dbReference>
<evidence type="ECO:0000256" key="1">
    <source>
        <dbReference type="ARBA" id="ARBA00022448"/>
    </source>
</evidence>
<dbReference type="PANTHER" id="PTHR45772:SF10">
    <property type="entry name" value="LIPOPOLYSACCHARIDE EXPORT SYSTEM ATP-BINDING PROTEIN LPTB"/>
    <property type="match status" value="1"/>
</dbReference>
<accession>A0A7V3VSR7</accession>
<dbReference type="PANTHER" id="PTHR45772">
    <property type="entry name" value="CONSERVED COMPONENT OF ABC TRANSPORTER FOR NATURAL AMINO ACIDS-RELATED"/>
    <property type="match status" value="1"/>
</dbReference>
<keyword evidence="1" id="KW-0813">Transport</keyword>
<name>A0A7V3VSR7_9BACT</name>
<dbReference type="PROSITE" id="PS50893">
    <property type="entry name" value="ABC_TRANSPORTER_2"/>
    <property type="match status" value="1"/>
</dbReference>